<accession>A0A6A6VIP5</accession>
<name>A0A6A6VIP5_9PLEO</name>
<dbReference type="GO" id="GO:0003729">
    <property type="term" value="F:mRNA binding"/>
    <property type="evidence" value="ECO:0007669"/>
    <property type="project" value="TreeGrafter"/>
</dbReference>
<feature type="region of interest" description="Disordered" evidence="5">
    <location>
        <begin position="1"/>
        <end position="75"/>
    </location>
</feature>
<proteinExistence type="inferred from homology"/>
<keyword evidence="2" id="KW-0507">mRNA processing</keyword>
<dbReference type="Pfam" id="PF01423">
    <property type="entry name" value="LSM"/>
    <property type="match status" value="1"/>
</dbReference>
<evidence type="ECO:0000256" key="2">
    <source>
        <dbReference type="ARBA" id="ARBA00022664"/>
    </source>
</evidence>
<dbReference type="InterPro" id="IPR047575">
    <property type="entry name" value="Sm"/>
</dbReference>
<dbReference type="PROSITE" id="PS52002">
    <property type="entry name" value="SM"/>
    <property type="match status" value="1"/>
</dbReference>
<dbReference type="InterPro" id="IPR010920">
    <property type="entry name" value="LSM_dom_sf"/>
</dbReference>
<dbReference type="Gene3D" id="2.30.30.100">
    <property type="match status" value="1"/>
</dbReference>
<protein>
    <recommendedName>
        <fullName evidence="6">Sm domain-containing protein</fullName>
    </recommendedName>
</protein>
<keyword evidence="4" id="KW-0687">Ribonucleoprotein</keyword>
<evidence type="ECO:0000256" key="1">
    <source>
        <dbReference type="ARBA" id="ARBA00006850"/>
    </source>
</evidence>
<evidence type="ECO:0000313" key="7">
    <source>
        <dbReference type="EMBL" id="KAF2748987.1"/>
    </source>
</evidence>
<dbReference type="GO" id="GO:0000290">
    <property type="term" value="P:deadenylation-dependent decapping of nuclear-transcribed mRNA"/>
    <property type="evidence" value="ECO:0007669"/>
    <property type="project" value="TreeGrafter"/>
</dbReference>
<dbReference type="AlphaFoldDB" id="A0A6A6VIP5"/>
<dbReference type="GO" id="GO:0006397">
    <property type="term" value="P:mRNA processing"/>
    <property type="evidence" value="ECO:0007669"/>
    <property type="project" value="UniProtKB-KW"/>
</dbReference>
<dbReference type="Proteomes" id="UP000799440">
    <property type="component" value="Unassembled WGS sequence"/>
</dbReference>
<organism evidence="7 8">
    <name type="scientific">Sporormia fimetaria CBS 119925</name>
    <dbReference type="NCBI Taxonomy" id="1340428"/>
    <lineage>
        <taxon>Eukaryota</taxon>
        <taxon>Fungi</taxon>
        <taxon>Dikarya</taxon>
        <taxon>Ascomycota</taxon>
        <taxon>Pezizomycotina</taxon>
        <taxon>Dothideomycetes</taxon>
        <taxon>Pleosporomycetidae</taxon>
        <taxon>Pleosporales</taxon>
        <taxon>Sporormiaceae</taxon>
        <taxon>Sporormia</taxon>
    </lineage>
</organism>
<keyword evidence="3" id="KW-0694">RNA-binding</keyword>
<dbReference type="PANTHER" id="PTHR15588:SF8">
    <property type="entry name" value="U6 SNRNA-ASSOCIATED SM-LIKE PROTEIN LSM1"/>
    <property type="match status" value="1"/>
</dbReference>
<evidence type="ECO:0000256" key="4">
    <source>
        <dbReference type="ARBA" id="ARBA00023274"/>
    </source>
</evidence>
<dbReference type="GO" id="GO:1990904">
    <property type="term" value="C:ribonucleoprotein complex"/>
    <property type="evidence" value="ECO:0007669"/>
    <property type="project" value="UniProtKB-KW"/>
</dbReference>
<dbReference type="PANTHER" id="PTHR15588">
    <property type="entry name" value="LSM1"/>
    <property type="match status" value="1"/>
</dbReference>
<evidence type="ECO:0000259" key="6">
    <source>
        <dbReference type="PROSITE" id="PS52002"/>
    </source>
</evidence>
<dbReference type="SMART" id="SM00651">
    <property type="entry name" value="Sm"/>
    <property type="match status" value="1"/>
</dbReference>
<keyword evidence="8" id="KW-1185">Reference proteome</keyword>
<feature type="domain" description="Sm" evidence="6">
    <location>
        <begin position="81"/>
        <end position="161"/>
    </location>
</feature>
<dbReference type="GO" id="GO:0000932">
    <property type="term" value="C:P-body"/>
    <property type="evidence" value="ECO:0007669"/>
    <property type="project" value="TreeGrafter"/>
</dbReference>
<evidence type="ECO:0000256" key="5">
    <source>
        <dbReference type="SAM" id="MobiDB-lite"/>
    </source>
</evidence>
<sequence>MSFPNQPHSGPAGPSNMAPGFNAMGQRPAQGPPPQEPARAHTGQTGPPMPPSPLPQTQLGGGRPPAPQTILPGDLPPQAFLTSSMLLDMVDKKVAVLLRDEKEFIGILRSYDQYANLALTECFERVAARNPEAASNPSAPKWLACDVPCHGLMTIRGENVTICATIDLDREDEPAGLEFVDQETVRKLLAEQQAEKATVEAKKTKALKRAGLEITPSQW</sequence>
<evidence type="ECO:0000256" key="3">
    <source>
        <dbReference type="ARBA" id="ARBA00022884"/>
    </source>
</evidence>
<dbReference type="GO" id="GO:1990726">
    <property type="term" value="C:Lsm1-7-Pat1 complex"/>
    <property type="evidence" value="ECO:0007669"/>
    <property type="project" value="TreeGrafter"/>
</dbReference>
<dbReference type="OrthoDB" id="10263346at2759"/>
<dbReference type="InterPro" id="IPR044642">
    <property type="entry name" value="PTHR15588"/>
</dbReference>
<reference evidence="7" key="1">
    <citation type="journal article" date="2020" name="Stud. Mycol.">
        <title>101 Dothideomycetes genomes: a test case for predicting lifestyles and emergence of pathogens.</title>
        <authorList>
            <person name="Haridas S."/>
            <person name="Albert R."/>
            <person name="Binder M."/>
            <person name="Bloem J."/>
            <person name="Labutti K."/>
            <person name="Salamov A."/>
            <person name="Andreopoulos B."/>
            <person name="Baker S."/>
            <person name="Barry K."/>
            <person name="Bills G."/>
            <person name="Bluhm B."/>
            <person name="Cannon C."/>
            <person name="Castanera R."/>
            <person name="Culley D."/>
            <person name="Daum C."/>
            <person name="Ezra D."/>
            <person name="Gonzalez J."/>
            <person name="Henrissat B."/>
            <person name="Kuo A."/>
            <person name="Liang C."/>
            <person name="Lipzen A."/>
            <person name="Lutzoni F."/>
            <person name="Magnuson J."/>
            <person name="Mondo S."/>
            <person name="Nolan M."/>
            <person name="Ohm R."/>
            <person name="Pangilinan J."/>
            <person name="Park H.-J."/>
            <person name="Ramirez L."/>
            <person name="Alfaro M."/>
            <person name="Sun H."/>
            <person name="Tritt A."/>
            <person name="Yoshinaga Y."/>
            <person name="Zwiers L.-H."/>
            <person name="Turgeon B."/>
            <person name="Goodwin S."/>
            <person name="Spatafora J."/>
            <person name="Crous P."/>
            <person name="Grigoriev I."/>
        </authorList>
    </citation>
    <scope>NUCLEOTIDE SEQUENCE</scope>
    <source>
        <strain evidence="7">CBS 119925</strain>
    </source>
</reference>
<evidence type="ECO:0000313" key="8">
    <source>
        <dbReference type="Proteomes" id="UP000799440"/>
    </source>
</evidence>
<gene>
    <name evidence="7" type="ORF">M011DRAFT_493291</name>
</gene>
<dbReference type="EMBL" id="MU006567">
    <property type="protein sequence ID" value="KAF2748987.1"/>
    <property type="molecule type" value="Genomic_DNA"/>
</dbReference>
<dbReference type="InterPro" id="IPR001163">
    <property type="entry name" value="Sm_dom_euk/arc"/>
</dbReference>
<dbReference type="SUPFAM" id="SSF50182">
    <property type="entry name" value="Sm-like ribonucleoproteins"/>
    <property type="match status" value="1"/>
</dbReference>
<comment type="similarity">
    <text evidence="1">Belongs to the snRNP Sm proteins family.</text>
</comment>